<feature type="domain" description="RRM" evidence="4">
    <location>
        <begin position="177"/>
        <end position="269"/>
    </location>
</feature>
<dbReference type="Pfam" id="PF04818">
    <property type="entry name" value="CID"/>
    <property type="match status" value="1"/>
</dbReference>
<dbReference type="SMART" id="SM00648">
    <property type="entry name" value="SWAP"/>
    <property type="match status" value="1"/>
</dbReference>
<dbReference type="PANTHER" id="PTHR23140:SF0">
    <property type="entry name" value="U2 SNRNP-ASSOCIATED SURP MOTIF-CONTAINING PROTEIN"/>
    <property type="match status" value="1"/>
</dbReference>
<dbReference type="OrthoDB" id="377209at2759"/>
<dbReference type="InterPro" id="IPR035967">
    <property type="entry name" value="SWAP/Surp_sf"/>
</dbReference>
<protein>
    <recommendedName>
        <fullName evidence="9">U2 snRNP-associated SURP motif-containing protein</fullName>
    </recommendedName>
</protein>
<dbReference type="PROSITE" id="PS50102">
    <property type="entry name" value="RRM"/>
    <property type="match status" value="1"/>
</dbReference>
<feature type="region of interest" description="Disordered" evidence="3">
    <location>
        <begin position="444"/>
        <end position="465"/>
    </location>
</feature>
<evidence type="ECO:0000259" key="5">
    <source>
        <dbReference type="PROSITE" id="PS50128"/>
    </source>
</evidence>
<dbReference type="InterPro" id="IPR051485">
    <property type="entry name" value="SR-CTD_assoc_factor"/>
</dbReference>
<feature type="compositionally biased region" description="Basic and acidic residues" evidence="3">
    <location>
        <begin position="47"/>
        <end position="69"/>
    </location>
</feature>
<feature type="domain" description="SURP motif" evidence="5">
    <location>
        <begin position="385"/>
        <end position="428"/>
    </location>
</feature>
<keyword evidence="1 2" id="KW-0694">RNA-binding</keyword>
<evidence type="ECO:0000256" key="1">
    <source>
        <dbReference type="ARBA" id="ARBA00022884"/>
    </source>
</evidence>
<feature type="compositionally biased region" description="Pro residues" evidence="3">
    <location>
        <begin position="115"/>
        <end position="124"/>
    </location>
</feature>
<dbReference type="GO" id="GO:0003723">
    <property type="term" value="F:RNA binding"/>
    <property type="evidence" value="ECO:0007669"/>
    <property type="project" value="UniProtKB-UniRule"/>
</dbReference>
<dbReference type="GO" id="GO:0005634">
    <property type="term" value="C:nucleus"/>
    <property type="evidence" value="ECO:0007669"/>
    <property type="project" value="TreeGrafter"/>
</dbReference>
<dbReference type="SMART" id="SM00582">
    <property type="entry name" value="RPR"/>
    <property type="match status" value="1"/>
</dbReference>
<gene>
    <name evidence="7" type="ORF">BJ322DRAFT_998633</name>
</gene>
<feature type="compositionally biased region" description="Polar residues" evidence="3">
    <location>
        <begin position="214"/>
        <end position="223"/>
    </location>
</feature>
<evidence type="ECO:0000313" key="8">
    <source>
        <dbReference type="Proteomes" id="UP000736335"/>
    </source>
</evidence>
<name>A0A9P6LDC6_9AGAM</name>
<feature type="compositionally biased region" description="Basic and acidic residues" evidence="3">
    <location>
        <begin position="287"/>
        <end position="299"/>
    </location>
</feature>
<feature type="domain" description="CID" evidence="6">
    <location>
        <begin position="469"/>
        <end position="614"/>
    </location>
</feature>
<feature type="compositionally biased region" description="Acidic residues" evidence="3">
    <location>
        <begin position="12"/>
        <end position="21"/>
    </location>
</feature>
<feature type="region of interest" description="Disordered" evidence="3">
    <location>
        <begin position="609"/>
        <end position="740"/>
    </location>
</feature>
<dbReference type="PANTHER" id="PTHR23140">
    <property type="entry name" value="RNA PROCESSING PROTEIN LD23810P"/>
    <property type="match status" value="1"/>
</dbReference>
<evidence type="ECO:0000256" key="2">
    <source>
        <dbReference type="PROSITE-ProRule" id="PRU00176"/>
    </source>
</evidence>
<dbReference type="Pfam" id="PF00076">
    <property type="entry name" value="RRM_1"/>
    <property type="match status" value="1"/>
</dbReference>
<dbReference type="EMBL" id="WIUZ02000001">
    <property type="protein sequence ID" value="KAF9793277.1"/>
    <property type="molecule type" value="Genomic_DNA"/>
</dbReference>
<feature type="region of interest" description="Disordered" evidence="3">
    <location>
        <begin position="211"/>
        <end position="234"/>
    </location>
</feature>
<feature type="region of interest" description="Disordered" evidence="3">
    <location>
        <begin position="268"/>
        <end position="375"/>
    </location>
</feature>
<feature type="compositionally biased region" description="Basic and acidic residues" evidence="3">
    <location>
        <begin position="358"/>
        <end position="375"/>
    </location>
</feature>
<accession>A0A9P6LDC6</accession>
<dbReference type="SUPFAM" id="SSF54928">
    <property type="entry name" value="RNA-binding domain, RBD"/>
    <property type="match status" value="1"/>
</dbReference>
<dbReference type="Gene3D" id="1.10.10.790">
    <property type="entry name" value="Surp module"/>
    <property type="match status" value="1"/>
</dbReference>
<evidence type="ECO:0000259" key="6">
    <source>
        <dbReference type="PROSITE" id="PS51391"/>
    </source>
</evidence>
<reference evidence="7" key="1">
    <citation type="journal article" date="2020" name="Nat. Commun.">
        <title>Large-scale genome sequencing of mycorrhizal fungi provides insights into the early evolution of symbiotic traits.</title>
        <authorList>
            <person name="Miyauchi S."/>
            <person name="Kiss E."/>
            <person name="Kuo A."/>
            <person name="Drula E."/>
            <person name="Kohler A."/>
            <person name="Sanchez-Garcia M."/>
            <person name="Morin E."/>
            <person name="Andreopoulos B."/>
            <person name="Barry K.W."/>
            <person name="Bonito G."/>
            <person name="Buee M."/>
            <person name="Carver A."/>
            <person name="Chen C."/>
            <person name="Cichocki N."/>
            <person name="Clum A."/>
            <person name="Culley D."/>
            <person name="Crous P.W."/>
            <person name="Fauchery L."/>
            <person name="Girlanda M."/>
            <person name="Hayes R.D."/>
            <person name="Keri Z."/>
            <person name="LaButti K."/>
            <person name="Lipzen A."/>
            <person name="Lombard V."/>
            <person name="Magnuson J."/>
            <person name="Maillard F."/>
            <person name="Murat C."/>
            <person name="Nolan M."/>
            <person name="Ohm R.A."/>
            <person name="Pangilinan J."/>
            <person name="Pereira M.F."/>
            <person name="Perotto S."/>
            <person name="Peter M."/>
            <person name="Pfister S."/>
            <person name="Riley R."/>
            <person name="Sitrit Y."/>
            <person name="Stielow J.B."/>
            <person name="Szollosi G."/>
            <person name="Zifcakova L."/>
            <person name="Stursova M."/>
            <person name="Spatafora J.W."/>
            <person name="Tedersoo L."/>
            <person name="Vaario L.M."/>
            <person name="Yamada A."/>
            <person name="Yan M."/>
            <person name="Wang P."/>
            <person name="Xu J."/>
            <person name="Bruns T."/>
            <person name="Baldrian P."/>
            <person name="Vilgalys R."/>
            <person name="Dunand C."/>
            <person name="Henrissat B."/>
            <person name="Grigoriev I.V."/>
            <person name="Hibbett D."/>
            <person name="Nagy L.G."/>
            <person name="Martin F.M."/>
        </authorList>
    </citation>
    <scope>NUCLEOTIDE SEQUENCE</scope>
    <source>
        <strain evidence="7">UH-Tt-Lm1</strain>
    </source>
</reference>
<evidence type="ECO:0008006" key="9">
    <source>
        <dbReference type="Google" id="ProtNLM"/>
    </source>
</evidence>
<dbReference type="SUPFAM" id="SSF48464">
    <property type="entry name" value="ENTH/VHS domain"/>
    <property type="match status" value="1"/>
</dbReference>
<evidence type="ECO:0000313" key="7">
    <source>
        <dbReference type="EMBL" id="KAF9793277.1"/>
    </source>
</evidence>
<feature type="compositionally biased region" description="Acidic residues" evidence="3">
    <location>
        <begin position="622"/>
        <end position="631"/>
    </location>
</feature>
<dbReference type="SMART" id="SM00360">
    <property type="entry name" value="RRM"/>
    <property type="match status" value="1"/>
</dbReference>
<feature type="compositionally biased region" description="Basic and acidic residues" evidence="3">
    <location>
        <begin position="609"/>
        <end position="621"/>
    </location>
</feature>
<dbReference type="InterPro" id="IPR006569">
    <property type="entry name" value="CID_dom"/>
</dbReference>
<reference evidence="7" key="2">
    <citation type="submission" date="2020-11" db="EMBL/GenBank/DDBJ databases">
        <authorList>
            <consortium name="DOE Joint Genome Institute"/>
            <person name="Kuo A."/>
            <person name="Miyauchi S."/>
            <person name="Kiss E."/>
            <person name="Drula E."/>
            <person name="Kohler A."/>
            <person name="Sanchez-Garcia M."/>
            <person name="Andreopoulos B."/>
            <person name="Barry K.W."/>
            <person name="Bonito G."/>
            <person name="Buee M."/>
            <person name="Carver A."/>
            <person name="Chen C."/>
            <person name="Cichocki N."/>
            <person name="Clum A."/>
            <person name="Culley D."/>
            <person name="Crous P.W."/>
            <person name="Fauchery L."/>
            <person name="Girlanda M."/>
            <person name="Hayes R."/>
            <person name="Keri Z."/>
            <person name="Labutti K."/>
            <person name="Lipzen A."/>
            <person name="Lombard V."/>
            <person name="Magnuson J."/>
            <person name="Maillard F."/>
            <person name="Morin E."/>
            <person name="Murat C."/>
            <person name="Nolan M."/>
            <person name="Ohm R."/>
            <person name="Pangilinan J."/>
            <person name="Pereira M."/>
            <person name="Perotto S."/>
            <person name="Peter M."/>
            <person name="Riley R."/>
            <person name="Sitrit Y."/>
            <person name="Stielow B."/>
            <person name="Szollosi G."/>
            <person name="Zifcakova L."/>
            <person name="Stursova M."/>
            <person name="Spatafora J.W."/>
            <person name="Tedersoo L."/>
            <person name="Vaario L.-M."/>
            <person name="Yamada A."/>
            <person name="Yan M."/>
            <person name="Wang P."/>
            <person name="Xu J."/>
            <person name="Bruns T."/>
            <person name="Baldrian P."/>
            <person name="Vilgalys R."/>
            <person name="Henrissat B."/>
            <person name="Grigoriev I.V."/>
            <person name="Hibbett D."/>
            <person name="Nagy L.G."/>
            <person name="Martin F.M."/>
        </authorList>
    </citation>
    <scope>NUCLEOTIDE SEQUENCE</scope>
    <source>
        <strain evidence="7">UH-Tt-Lm1</strain>
    </source>
</reference>
<dbReference type="InterPro" id="IPR008942">
    <property type="entry name" value="ENTH_VHS"/>
</dbReference>
<dbReference type="Proteomes" id="UP000736335">
    <property type="component" value="Unassembled WGS sequence"/>
</dbReference>
<dbReference type="GO" id="GO:0006396">
    <property type="term" value="P:RNA processing"/>
    <property type="evidence" value="ECO:0007669"/>
    <property type="project" value="InterPro"/>
</dbReference>
<feature type="compositionally biased region" description="Basic residues" evidence="3">
    <location>
        <begin position="343"/>
        <end position="357"/>
    </location>
</feature>
<evidence type="ECO:0000256" key="3">
    <source>
        <dbReference type="SAM" id="MobiDB-lite"/>
    </source>
</evidence>
<feature type="compositionally biased region" description="Acidic residues" evidence="3">
    <location>
        <begin position="691"/>
        <end position="711"/>
    </location>
</feature>
<dbReference type="AlphaFoldDB" id="A0A9P6LDC6"/>
<dbReference type="Gene3D" id="1.25.40.90">
    <property type="match status" value="1"/>
</dbReference>
<dbReference type="InterPro" id="IPR012677">
    <property type="entry name" value="Nucleotide-bd_a/b_plait_sf"/>
</dbReference>
<evidence type="ECO:0000259" key="4">
    <source>
        <dbReference type="PROSITE" id="PS50102"/>
    </source>
</evidence>
<dbReference type="Pfam" id="PF01805">
    <property type="entry name" value="Surp"/>
    <property type="match status" value="1"/>
</dbReference>
<comment type="caution">
    <text evidence="7">The sequence shown here is derived from an EMBL/GenBank/DDBJ whole genome shotgun (WGS) entry which is preliminary data.</text>
</comment>
<dbReference type="PROSITE" id="PS51391">
    <property type="entry name" value="CID"/>
    <property type="match status" value="1"/>
</dbReference>
<dbReference type="InterPro" id="IPR000061">
    <property type="entry name" value="Surp"/>
</dbReference>
<proteinExistence type="predicted"/>
<dbReference type="InterPro" id="IPR035979">
    <property type="entry name" value="RBD_domain_sf"/>
</dbReference>
<feature type="compositionally biased region" description="Acidic residues" evidence="3">
    <location>
        <begin position="728"/>
        <end position="740"/>
    </location>
</feature>
<sequence>MDKTKSRLAAFFDDDDDDDDNATLPQKKVEEHKLTQYTQGTQRKSKREKEQEEAERKRREEEEYAKKAYAEFLETFEGTRDDGKKKGFVKSTQDTESGGAEYAYNRSEASSRPAPRMPSPPPARPKGKRAMDSFLEEIKRQVAHREAKYSRHGTSVTALAAYEGQSGSKDRGDPETTNVFVANLPPHVTEQSLGHFFARIGPVASVKIMWPRSDASQGPGNDMSSRRNKTSGLSGFVSFMKRKDAEEALRELDGFDWGGSVLRVGWSKAVPVAARPMYNRRSRSRSRSRDRGRDQDKPATRSRSRSRHGGKHKARRSRSRSYSPSRSRSPRRRDHRDRDRGGGHYRKRSRSYSRSRSPRRDRDRGSARDADEKKLLGDDDVTEEFVRVVAVEVKSRGEEYETVLKEKEKGNSKYSFLADYKHRKHGYYRSFMRNSKEMDPEFDDEGYNSIYSTDSAEESERERTRRHHLGKLARRRFEAMLRALSGRRGDLAKCMAFSLEHAEAASEVADIIISSLLVPETAVPRKVARLYLICDILHNSAAPLPMAWKFRQEFQARLGIVFDHMSTIYHSFPGRITAETFKKQILTIVEIWEDWIVFSPEFTRELRDRLDGKEDTEKEYTEEAEGNEEDQGGQVETKAYESKFKASSFRPATEEVQVEAPGEKDEDIDGEPVMDDLDGEPLGGGDVDGVPMEDVDGEPLDGEPLDGEALDGEPLRDGDLDGEVMKDVDEDMDGEPMEVV</sequence>
<organism evidence="7 8">
    <name type="scientific">Thelephora terrestris</name>
    <dbReference type="NCBI Taxonomy" id="56493"/>
    <lineage>
        <taxon>Eukaryota</taxon>
        <taxon>Fungi</taxon>
        <taxon>Dikarya</taxon>
        <taxon>Basidiomycota</taxon>
        <taxon>Agaricomycotina</taxon>
        <taxon>Agaricomycetes</taxon>
        <taxon>Thelephorales</taxon>
        <taxon>Thelephoraceae</taxon>
        <taxon>Thelephora</taxon>
    </lineage>
</organism>
<dbReference type="InterPro" id="IPR000504">
    <property type="entry name" value="RRM_dom"/>
</dbReference>
<feature type="compositionally biased region" description="Basic residues" evidence="3">
    <location>
        <begin position="300"/>
        <end position="319"/>
    </location>
</feature>
<dbReference type="PROSITE" id="PS50128">
    <property type="entry name" value="SURP"/>
    <property type="match status" value="1"/>
</dbReference>
<dbReference type="SUPFAM" id="SSF109905">
    <property type="entry name" value="Surp module (SWAP domain)"/>
    <property type="match status" value="1"/>
</dbReference>
<keyword evidence="8" id="KW-1185">Reference proteome</keyword>
<feature type="compositionally biased region" description="Acidic residues" evidence="3">
    <location>
        <begin position="664"/>
        <end position="679"/>
    </location>
</feature>
<feature type="region of interest" description="Disordered" evidence="3">
    <location>
        <begin position="1"/>
        <end position="129"/>
    </location>
</feature>
<feature type="compositionally biased region" description="Basic and acidic residues" evidence="3">
    <location>
        <begin position="713"/>
        <end position="727"/>
    </location>
</feature>
<dbReference type="Gene3D" id="3.30.70.330">
    <property type="match status" value="1"/>
</dbReference>